<proteinExistence type="predicted"/>
<organism evidence="2 3">
    <name type="scientific">Staphylococcus phage 6ec</name>
    <dbReference type="NCBI Taxonomy" id="1500386"/>
    <lineage>
        <taxon>Viruses</taxon>
        <taxon>Duplodnaviria</taxon>
        <taxon>Heunggongvirae</taxon>
        <taxon>Uroviricota</taxon>
        <taxon>Caudoviricetes</taxon>
        <taxon>Sextaecvirus</taxon>
        <taxon>Sextaecvirus sextaec</taxon>
    </lineage>
</organism>
<name>A0A060ABA9_9CAUD</name>
<dbReference type="EMBL" id="KJ804259">
    <property type="protein sequence ID" value="AIA64145.1"/>
    <property type="molecule type" value="Genomic_DNA"/>
</dbReference>
<reference evidence="2 3" key="1">
    <citation type="journal article" date="2014" name="Genome Announc.">
        <title>Complete Genome Sequence of a Staphylococcus epidermidis Bacteriophage Isolated from the Anterior Nares of Humans.</title>
        <authorList>
            <person name="Aswani V.H."/>
            <person name="Tremblay D.M."/>
            <person name="Moineau S."/>
            <person name="Shukla S.K."/>
        </authorList>
    </citation>
    <scope>NUCLEOTIDE SEQUENCE [LARGE SCALE GENOMIC DNA]</scope>
</reference>
<feature type="domain" description="YopX protein" evidence="1">
    <location>
        <begin position="5"/>
        <end position="149"/>
    </location>
</feature>
<gene>
    <name evidence="2" type="ORF">PHAGE6E_119</name>
</gene>
<dbReference type="NCBIfam" id="TIGR01671">
    <property type="entry name" value="phage_TIGR01671"/>
    <property type="match status" value="1"/>
</dbReference>
<dbReference type="RefSeq" id="YP_009042624.1">
    <property type="nucleotide sequence ID" value="NC_024355.1"/>
</dbReference>
<evidence type="ECO:0000313" key="3">
    <source>
        <dbReference type="Proteomes" id="UP000026999"/>
    </source>
</evidence>
<dbReference type="GeneID" id="19685860"/>
<dbReference type="Proteomes" id="UP000026999">
    <property type="component" value="Segment"/>
</dbReference>
<dbReference type="SUPFAM" id="SSF159006">
    <property type="entry name" value="YopX-like"/>
    <property type="match status" value="1"/>
</dbReference>
<evidence type="ECO:0000313" key="2">
    <source>
        <dbReference type="EMBL" id="AIA64145.1"/>
    </source>
</evidence>
<dbReference type="InterPro" id="IPR019096">
    <property type="entry name" value="YopX_protein"/>
</dbReference>
<sequence length="151" mass="17881">MLPRFRAWDKTENKMWNVETIYIEDEWVKVNDGSIYGITKDLVRDYVLMQSTGLKDKNGVEIYEGDIIEFEDESFCYPFDDEAIVETINRAQVIIDKVKGIFLENFMVKDSMIAKEYKYYYDLPTSEKTIFFKECIVVGNVFEDENLLEDE</sequence>
<dbReference type="InterPro" id="IPR010024">
    <property type="entry name" value="CHP16711"/>
</dbReference>
<dbReference type="Gene3D" id="2.30.30.290">
    <property type="entry name" value="YopX-like domains"/>
    <property type="match status" value="1"/>
</dbReference>
<accession>A0A060ABA9</accession>
<dbReference type="KEGG" id="vg:19685860"/>
<protein>
    <recommendedName>
        <fullName evidence="1">YopX protein domain-containing protein</fullName>
    </recommendedName>
</protein>
<keyword evidence="3" id="KW-1185">Reference proteome</keyword>
<dbReference type="InterPro" id="IPR023385">
    <property type="entry name" value="YopX-like_C"/>
</dbReference>
<dbReference type="OrthoDB" id="28597at10239"/>
<evidence type="ECO:0000259" key="1">
    <source>
        <dbReference type="Pfam" id="PF09643"/>
    </source>
</evidence>
<dbReference type="Pfam" id="PF09643">
    <property type="entry name" value="YopX"/>
    <property type="match status" value="1"/>
</dbReference>